<gene>
    <name evidence="2" type="ORF">EPUS_09317</name>
</gene>
<accession>U1I4V6</accession>
<organism evidence="2 3">
    <name type="scientific">Endocarpon pusillum (strain Z07020 / HMAS-L-300199)</name>
    <name type="common">Lichen-forming fungus</name>
    <dbReference type="NCBI Taxonomy" id="1263415"/>
    <lineage>
        <taxon>Eukaryota</taxon>
        <taxon>Fungi</taxon>
        <taxon>Dikarya</taxon>
        <taxon>Ascomycota</taxon>
        <taxon>Pezizomycotina</taxon>
        <taxon>Eurotiomycetes</taxon>
        <taxon>Chaetothyriomycetidae</taxon>
        <taxon>Verrucariales</taxon>
        <taxon>Verrucariaceae</taxon>
        <taxon>Endocarpon</taxon>
    </lineage>
</organism>
<reference evidence="3" key="1">
    <citation type="journal article" date="2014" name="BMC Genomics">
        <title>Genome characteristics reveal the impact of lichenization on lichen-forming fungus Endocarpon pusillum Hedwig (Verrucariales, Ascomycota).</title>
        <authorList>
            <person name="Wang Y.-Y."/>
            <person name="Liu B."/>
            <person name="Zhang X.-Y."/>
            <person name="Zhou Q.-M."/>
            <person name="Zhang T."/>
            <person name="Li H."/>
            <person name="Yu Y.-F."/>
            <person name="Zhang X.-L."/>
            <person name="Hao X.-Y."/>
            <person name="Wang M."/>
            <person name="Wang L."/>
            <person name="Wei J.-C."/>
        </authorList>
    </citation>
    <scope>NUCLEOTIDE SEQUENCE [LARGE SCALE GENOMIC DNA]</scope>
    <source>
        <strain evidence="3">Z07020 / HMAS-L-300199</strain>
    </source>
</reference>
<feature type="region of interest" description="Disordered" evidence="1">
    <location>
        <begin position="83"/>
        <end position="122"/>
    </location>
</feature>
<dbReference type="EMBL" id="KE720656">
    <property type="protein sequence ID" value="ERF77144.1"/>
    <property type="molecule type" value="Genomic_DNA"/>
</dbReference>
<protein>
    <submittedName>
        <fullName evidence="2">Uncharacterized protein</fullName>
    </submittedName>
</protein>
<keyword evidence="3" id="KW-1185">Reference proteome</keyword>
<dbReference type="HOGENOM" id="CLU_2026716_0_0_1"/>
<evidence type="ECO:0000256" key="1">
    <source>
        <dbReference type="SAM" id="MobiDB-lite"/>
    </source>
</evidence>
<feature type="compositionally biased region" description="Polar residues" evidence="1">
    <location>
        <begin position="112"/>
        <end position="122"/>
    </location>
</feature>
<proteinExistence type="predicted"/>
<dbReference type="Proteomes" id="UP000019373">
    <property type="component" value="Unassembled WGS sequence"/>
</dbReference>
<dbReference type="RefSeq" id="XP_007785524.1">
    <property type="nucleotide sequence ID" value="XM_007787334.1"/>
</dbReference>
<dbReference type="AlphaFoldDB" id="U1I4V6"/>
<name>U1I4V6_ENDPU</name>
<evidence type="ECO:0000313" key="3">
    <source>
        <dbReference type="Proteomes" id="UP000019373"/>
    </source>
</evidence>
<sequence length="122" mass="13563">MSLEEFFSPVDHNPNNIGSISTPTTSARHLDTFNGSIVPKGLLNAYQAFHPENLLVPVQPQLPELSPTHFSYDHFFPPYSNTAINSTNHTRHHSADNSPLESIHPTFHPSPTFASPTTNAYR</sequence>
<dbReference type="GeneID" id="19244143"/>
<evidence type="ECO:0000313" key="2">
    <source>
        <dbReference type="EMBL" id="ERF77144.1"/>
    </source>
</evidence>